<keyword evidence="2" id="KW-1185">Reference proteome</keyword>
<protein>
    <submittedName>
        <fullName evidence="1">Uncharacterized protein</fullName>
    </submittedName>
</protein>
<gene>
    <name evidence="1" type="ORF">KEG57_12035</name>
</gene>
<proteinExistence type="predicted"/>
<sequence>MKLRAHLASVAILVLGTGAAYAWIDRLQAYPFEFDPANTFLVQAEWLAGIGCPTNASISHDGSITTGSFSDPACETGDPRDRRNEGLLLVKTGPTANFAAASVEIKGARGEIVTEVGYDIWKPDSLGEPAGSHCSNGAPRFDITPFGGGAATSIGCSSPPPVVEASGDGWLRLRWMIPAIKVETLSIVFDEGQDTGPDNFGLVVLDNIDVNDTLVGAGPVSGTELPPGDVEPIWKEVW</sequence>
<name>A0A9X4AQM3_9BACT</name>
<dbReference type="Proteomes" id="UP001151081">
    <property type="component" value="Unassembled WGS sequence"/>
</dbReference>
<organism evidence="1 2">
    <name type="scientific">Polyangium jinanense</name>
    <dbReference type="NCBI Taxonomy" id="2829994"/>
    <lineage>
        <taxon>Bacteria</taxon>
        <taxon>Pseudomonadati</taxon>
        <taxon>Myxococcota</taxon>
        <taxon>Polyangia</taxon>
        <taxon>Polyangiales</taxon>
        <taxon>Polyangiaceae</taxon>
        <taxon>Polyangium</taxon>
    </lineage>
</organism>
<dbReference type="EMBL" id="JAGTJJ010000004">
    <property type="protein sequence ID" value="MDC3981233.1"/>
    <property type="molecule type" value="Genomic_DNA"/>
</dbReference>
<evidence type="ECO:0000313" key="1">
    <source>
        <dbReference type="EMBL" id="MDC3981233.1"/>
    </source>
</evidence>
<evidence type="ECO:0000313" key="2">
    <source>
        <dbReference type="Proteomes" id="UP001151081"/>
    </source>
</evidence>
<dbReference type="RefSeq" id="WP_272419962.1">
    <property type="nucleotide sequence ID" value="NZ_JAGTJJ010000004.1"/>
</dbReference>
<dbReference type="AlphaFoldDB" id="A0A9X4AQM3"/>
<comment type="caution">
    <text evidence="1">The sequence shown here is derived from an EMBL/GenBank/DDBJ whole genome shotgun (WGS) entry which is preliminary data.</text>
</comment>
<reference evidence="1 2" key="1">
    <citation type="submission" date="2021-04" db="EMBL/GenBank/DDBJ databases">
        <title>Genome analysis of Polyangium sp.</title>
        <authorList>
            <person name="Li Y."/>
            <person name="Wang J."/>
        </authorList>
    </citation>
    <scope>NUCLEOTIDE SEQUENCE [LARGE SCALE GENOMIC DNA]</scope>
    <source>
        <strain evidence="1 2">SDU14</strain>
    </source>
</reference>
<accession>A0A9X4AQM3</accession>